<reference evidence="1 2" key="1">
    <citation type="journal article" date="2021" name="Front. Genet.">
        <title>Chromosome-Level Genome Assembly Reveals Significant Gene Expansion in the Toll and IMD Signaling Pathways of Dendrolimus kikuchii.</title>
        <authorList>
            <person name="Zhou J."/>
            <person name="Wu P."/>
            <person name="Xiong Z."/>
            <person name="Liu N."/>
            <person name="Zhao N."/>
            <person name="Ji M."/>
            <person name="Qiu Y."/>
            <person name="Yang B."/>
        </authorList>
    </citation>
    <scope>NUCLEOTIDE SEQUENCE [LARGE SCALE GENOMIC DNA]</scope>
    <source>
        <strain evidence="1">Ann1</strain>
    </source>
</reference>
<protein>
    <submittedName>
        <fullName evidence="1">Uncharacterized protein</fullName>
    </submittedName>
</protein>
<dbReference type="Proteomes" id="UP000824533">
    <property type="component" value="Linkage Group LG13"/>
</dbReference>
<comment type="caution">
    <text evidence="1">The sequence shown here is derived from an EMBL/GenBank/DDBJ whole genome shotgun (WGS) entry which is preliminary data.</text>
</comment>
<evidence type="ECO:0000313" key="1">
    <source>
        <dbReference type="EMBL" id="KAJ0176352.1"/>
    </source>
</evidence>
<sequence>MFRTPAKTKREEWNEYPTWEDIQTRVVEKAEAGRSGSPLEELLKERREKRRSLGIDRSPSPRPLPKYTTYAERKVRDKELDKEIARRRKEKGLPPLKSISDQPARYGLRLGYLARDRQDPPNKRRCMFLWGPKNTYGDKKEKGAYEVQHNT</sequence>
<gene>
    <name evidence="1" type="ORF">K1T71_007531</name>
</gene>
<dbReference type="EMBL" id="CM034399">
    <property type="protein sequence ID" value="KAJ0176352.1"/>
    <property type="molecule type" value="Genomic_DNA"/>
</dbReference>
<proteinExistence type="predicted"/>
<evidence type="ECO:0000313" key="2">
    <source>
        <dbReference type="Proteomes" id="UP000824533"/>
    </source>
</evidence>
<name>A0ACC1CYK0_9NEOP</name>
<accession>A0ACC1CYK0</accession>
<keyword evidence="2" id="KW-1185">Reference proteome</keyword>
<organism evidence="1 2">
    <name type="scientific">Dendrolimus kikuchii</name>
    <dbReference type="NCBI Taxonomy" id="765133"/>
    <lineage>
        <taxon>Eukaryota</taxon>
        <taxon>Metazoa</taxon>
        <taxon>Ecdysozoa</taxon>
        <taxon>Arthropoda</taxon>
        <taxon>Hexapoda</taxon>
        <taxon>Insecta</taxon>
        <taxon>Pterygota</taxon>
        <taxon>Neoptera</taxon>
        <taxon>Endopterygota</taxon>
        <taxon>Lepidoptera</taxon>
        <taxon>Glossata</taxon>
        <taxon>Ditrysia</taxon>
        <taxon>Bombycoidea</taxon>
        <taxon>Lasiocampidae</taxon>
        <taxon>Dendrolimus</taxon>
    </lineage>
</organism>